<sequence length="303" mass="34095">MHCAIPLDYLYILLVPKAFQTCPHLAIYDFSQADIPSHHLCTLLLPDEDSDIGEEAPWYQAHTGDRLRRAFLRRPVASTSMVVLTFYHIYSEDNSERGNHYLIPRTTLLAQIRAPKSRQTQTQLQTHSLSGGATRGSRVPVPAVPWADWGPQGCLRLSLQCRQVHRACLMSFGSRFPLFIVDKEDPGKAFVYVFDINPLVACHERQLLTTRHHPNPSISNAMSGDPAKGVTGMVVEDIEAVLPGLVDPDCSRIPYIAYRFQLPDVLMEWREGQFIGRVAMGMTGFTIKMVGGEYEKAEQTWTV</sequence>
<organism evidence="1 2">
    <name type="scientific">Ganoderma sinense ZZ0214-1</name>
    <dbReference type="NCBI Taxonomy" id="1077348"/>
    <lineage>
        <taxon>Eukaryota</taxon>
        <taxon>Fungi</taxon>
        <taxon>Dikarya</taxon>
        <taxon>Basidiomycota</taxon>
        <taxon>Agaricomycotina</taxon>
        <taxon>Agaricomycetes</taxon>
        <taxon>Polyporales</taxon>
        <taxon>Polyporaceae</taxon>
        <taxon>Ganoderma</taxon>
    </lineage>
</organism>
<dbReference type="Proteomes" id="UP000230002">
    <property type="component" value="Unassembled WGS sequence"/>
</dbReference>
<dbReference type="OrthoDB" id="2742223at2759"/>
<name>A0A2G8SMG0_9APHY</name>
<dbReference type="AlphaFoldDB" id="A0A2G8SMG0"/>
<dbReference type="EMBL" id="AYKW01000004">
    <property type="protein sequence ID" value="PIL34957.1"/>
    <property type="molecule type" value="Genomic_DNA"/>
</dbReference>
<comment type="caution">
    <text evidence="1">The sequence shown here is derived from an EMBL/GenBank/DDBJ whole genome shotgun (WGS) entry which is preliminary data.</text>
</comment>
<gene>
    <name evidence="1" type="ORF">GSI_02744</name>
</gene>
<evidence type="ECO:0000313" key="1">
    <source>
        <dbReference type="EMBL" id="PIL34957.1"/>
    </source>
</evidence>
<proteinExistence type="predicted"/>
<accession>A0A2G8SMG0</accession>
<keyword evidence="2" id="KW-1185">Reference proteome</keyword>
<protein>
    <submittedName>
        <fullName evidence="1">Uncharacterized protein</fullName>
    </submittedName>
</protein>
<reference evidence="1 2" key="1">
    <citation type="journal article" date="2015" name="Sci. Rep.">
        <title>Chromosome-level genome map provides insights into diverse defense mechanisms in the medicinal fungus Ganoderma sinense.</title>
        <authorList>
            <person name="Zhu Y."/>
            <person name="Xu J."/>
            <person name="Sun C."/>
            <person name="Zhou S."/>
            <person name="Xu H."/>
            <person name="Nelson D.R."/>
            <person name="Qian J."/>
            <person name="Song J."/>
            <person name="Luo H."/>
            <person name="Xiang L."/>
            <person name="Li Y."/>
            <person name="Xu Z."/>
            <person name="Ji A."/>
            <person name="Wang L."/>
            <person name="Lu S."/>
            <person name="Hayward A."/>
            <person name="Sun W."/>
            <person name="Li X."/>
            <person name="Schwartz D.C."/>
            <person name="Wang Y."/>
            <person name="Chen S."/>
        </authorList>
    </citation>
    <scope>NUCLEOTIDE SEQUENCE [LARGE SCALE GENOMIC DNA]</scope>
    <source>
        <strain evidence="1 2">ZZ0214-1</strain>
    </source>
</reference>
<evidence type="ECO:0000313" key="2">
    <source>
        <dbReference type="Proteomes" id="UP000230002"/>
    </source>
</evidence>